<gene>
    <name evidence="2" type="ORF">MVEN_02407800</name>
</gene>
<feature type="region of interest" description="Disordered" evidence="1">
    <location>
        <begin position="1"/>
        <end position="110"/>
    </location>
</feature>
<dbReference type="OrthoDB" id="3260716at2759"/>
<feature type="compositionally biased region" description="Polar residues" evidence="1">
    <location>
        <begin position="100"/>
        <end position="110"/>
    </location>
</feature>
<evidence type="ECO:0000313" key="2">
    <source>
        <dbReference type="EMBL" id="KAF7333015.1"/>
    </source>
</evidence>
<dbReference type="GO" id="GO:0016740">
    <property type="term" value="F:transferase activity"/>
    <property type="evidence" value="ECO:0007669"/>
    <property type="project" value="UniProtKB-KW"/>
</dbReference>
<dbReference type="Proteomes" id="UP000620124">
    <property type="component" value="Unassembled WGS sequence"/>
</dbReference>
<protein>
    <submittedName>
        <fullName evidence="2">Glycylpeptide N-tetradecanoyltransferase</fullName>
    </submittedName>
</protein>
<reference evidence="2" key="1">
    <citation type="submission" date="2020-05" db="EMBL/GenBank/DDBJ databases">
        <title>Mycena genomes resolve the evolution of fungal bioluminescence.</title>
        <authorList>
            <person name="Tsai I.J."/>
        </authorList>
    </citation>
    <scope>NUCLEOTIDE SEQUENCE</scope>
    <source>
        <strain evidence="2">CCC161011</strain>
    </source>
</reference>
<keyword evidence="3" id="KW-1185">Reference proteome</keyword>
<dbReference type="EMBL" id="JACAZI010000031">
    <property type="protein sequence ID" value="KAF7333015.1"/>
    <property type="molecule type" value="Genomic_DNA"/>
</dbReference>
<keyword evidence="2" id="KW-0808">Transferase</keyword>
<name>A0A8H6X256_9AGAR</name>
<sequence length="110" mass="11591">MSGIQNYKNATDITDQGIVDGRPAGQQPQAVPASATIGTYVDKNAGNDNERMDAGYNQLPGATSKDVYESAGQPGSGMSSKEVRHDGQPGRKREKLGSEQYGTSSKDVEA</sequence>
<proteinExistence type="predicted"/>
<evidence type="ECO:0000313" key="3">
    <source>
        <dbReference type="Proteomes" id="UP000620124"/>
    </source>
</evidence>
<feature type="compositionally biased region" description="Basic and acidic residues" evidence="1">
    <location>
        <begin position="81"/>
        <end position="97"/>
    </location>
</feature>
<accession>A0A8H6X256</accession>
<evidence type="ECO:0000256" key="1">
    <source>
        <dbReference type="SAM" id="MobiDB-lite"/>
    </source>
</evidence>
<feature type="compositionally biased region" description="Polar residues" evidence="1">
    <location>
        <begin position="1"/>
        <end position="14"/>
    </location>
</feature>
<organism evidence="2 3">
    <name type="scientific">Mycena venus</name>
    <dbReference type="NCBI Taxonomy" id="2733690"/>
    <lineage>
        <taxon>Eukaryota</taxon>
        <taxon>Fungi</taxon>
        <taxon>Dikarya</taxon>
        <taxon>Basidiomycota</taxon>
        <taxon>Agaricomycotina</taxon>
        <taxon>Agaricomycetes</taxon>
        <taxon>Agaricomycetidae</taxon>
        <taxon>Agaricales</taxon>
        <taxon>Marasmiineae</taxon>
        <taxon>Mycenaceae</taxon>
        <taxon>Mycena</taxon>
    </lineage>
</organism>
<dbReference type="AlphaFoldDB" id="A0A8H6X256"/>
<comment type="caution">
    <text evidence="2">The sequence shown here is derived from an EMBL/GenBank/DDBJ whole genome shotgun (WGS) entry which is preliminary data.</text>
</comment>